<sequence>MRLMRDELRRKHMNIIVSFLKLNNFLLFFKTKMKKQRSAKRLSLFFHLLINSINYELFKPNQFQQEICDLFYESFSCRLHVAEGAYQNVFHICIKRLKLLVNAICQCLPQKYGFFKPARPMSLNFLFFLK</sequence>
<reference evidence="1" key="2">
    <citation type="journal article" date="2023" name="BMC Genomics">
        <title>Pest status, molecular evolution, and epigenetic factors derived from the genome assembly of Frankliniella fusca, a thysanopteran phytovirus vector.</title>
        <authorList>
            <person name="Catto M.A."/>
            <person name="Labadie P.E."/>
            <person name="Jacobson A.L."/>
            <person name="Kennedy G.G."/>
            <person name="Srinivasan R."/>
            <person name="Hunt B.G."/>
        </authorList>
    </citation>
    <scope>NUCLEOTIDE SEQUENCE</scope>
    <source>
        <strain evidence="1">PL_HMW_Pooled</strain>
    </source>
</reference>
<name>A0AAE1LB28_9NEOP</name>
<proteinExistence type="predicted"/>
<dbReference type="Proteomes" id="UP001219518">
    <property type="component" value="Unassembled WGS sequence"/>
</dbReference>
<gene>
    <name evidence="1" type="ORF">KUF71_021769</name>
</gene>
<protein>
    <submittedName>
        <fullName evidence="1">Mediator of RNA polymerase II transcription subunit 7</fullName>
    </submittedName>
</protein>
<accession>A0AAE1LB28</accession>
<dbReference type="EMBL" id="JAHWGI010000292">
    <property type="protein sequence ID" value="KAK3912199.1"/>
    <property type="molecule type" value="Genomic_DNA"/>
</dbReference>
<organism evidence="1 2">
    <name type="scientific">Frankliniella fusca</name>
    <dbReference type="NCBI Taxonomy" id="407009"/>
    <lineage>
        <taxon>Eukaryota</taxon>
        <taxon>Metazoa</taxon>
        <taxon>Ecdysozoa</taxon>
        <taxon>Arthropoda</taxon>
        <taxon>Hexapoda</taxon>
        <taxon>Insecta</taxon>
        <taxon>Pterygota</taxon>
        <taxon>Neoptera</taxon>
        <taxon>Paraneoptera</taxon>
        <taxon>Thysanoptera</taxon>
        <taxon>Terebrantia</taxon>
        <taxon>Thripoidea</taxon>
        <taxon>Thripidae</taxon>
        <taxon>Frankliniella</taxon>
    </lineage>
</organism>
<comment type="caution">
    <text evidence="1">The sequence shown here is derived from an EMBL/GenBank/DDBJ whole genome shotgun (WGS) entry which is preliminary data.</text>
</comment>
<dbReference type="AlphaFoldDB" id="A0AAE1LB28"/>
<keyword evidence="2" id="KW-1185">Reference proteome</keyword>
<reference evidence="1" key="1">
    <citation type="submission" date="2021-07" db="EMBL/GenBank/DDBJ databases">
        <authorList>
            <person name="Catto M.A."/>
            <person name="Jacobson A."/>
            <person name="Kennedy G."/>
            <person name="Labadie P."/>
            <person name="Hunt B.G."/>
            <person name="Srinivasan R."/>
        </authorList>
    </citation>
    <scope>NUCLEOTIDE SEQUENCE</scope>
    <source>
        <strain evidence="1">PL_HMW_Pooled</strain>
        <tissue evidence="1">Head</tissue>
    </source>
</reference>
<evidence type="ECO:0000313" key="1">
    <source>
        <dbReference type="EMBL" id="KAK3912199.1"/>
    </source>
</evidence>
<evidence type="ECO:0000313" key="2">
    <source>
        <dbReference type="Proteomes" id="UP001219518"/>
    </source>
</evidence>